<name>A0A1Y2EDD1_9PEZI</name>
<dbReference type="Proteomes" id="UP000193689">
    <property type="component" value="Unassembled WGS sequence"/>
</dbReference>
<evidence type="ECO:0000313" key="1">
    <source>
        <dbReference type="EMBL" id="ORY69570.1"/>
    </source>
</evidence>
<dbReference type="InParanoid" id="A0A1Y2EDD1"/>
<gene>
    <name evidence="1" type="ORF">BCR38DRAFT_88304</name>
</gene>
<organism evidence="1 2">
    <name type="scientific">Pseudomassariella vexata</name>
    <dbReference type="NCBI Taxonomy" id="1141098"/>
    <lineage>
        <taxon>Eukaryota</taxon>
        <taxon>Fungi</taxon>
        <taxon>Dikarya</taxon>
        <taxon>Ascomycota</taxon>
        <taxon>Pezizomycotina</taxon>
        <taxon>Sordariomycetes</taxon>
        <taxon>Xylariomycetidae</taxon>
        <taxon>Amphisphaeriales</taxon>
        <taxon>Pseudomassariaceae</taxon>
        <taxon>Pseudomassariella</taxon>
    </lineage>
</organism>
<proteinExistence type="predicted"/>
<dbReference type="AlphaFoldDB" id="A0A1Y2EDD1"/>
<evidence type="ECO:0000313" key="2">
    <source>
        <dbReference type="Proteomes" id="UP000193689"/>
    </source>
</evidence>
<sequence length="165" mass="19062">MYDEITFLAAISTLNWFRGPLLCLRATALWDACNSHAVQKPASLQGPGDCYFTPPRLRPSMRPAARNCETYGRPLNARILWLRSWEPNRVGRGATFVCDRLVWRSRWLPSPCPHQATDTTNEAVNHPWYSFRRQQLNLTQTGDHPERNRRARWAAGVLSLQLFKQ</sequence>
<keyword evidence="2" id="KW-1185">Reference proteome</keyword>
<reference evidence="1 2" key="1">
    <citation type="submission" date="2016-07" db="EMBL/GenBank/DDBJ databases">
        <title>Pervasive Adenine N6-methylation of Active Genes in Fungi.</title>
        <authorList>
            <consortium name="DOE Joint Genome Institute"/>
            <person name="Mondo S.J."/>
            <person name="Dannebaum R.O."/>
            <person name="Kuo R.C."/>
            <person name="Labutti K."/>
            <person name="Haridas S."/>
            <person name="Kuo A."/>
            <person name="Salamov A."/>
            <person name="Ahrendt S.R."/>
            <person name="Lipzen A."/>
            <person name="Sullivan W."/>
            <person name="Andreopoulos W.B."/>
            <person name="Clum A."/>
            <person name="Lindquist E."/>
            <person name="Daum C."/>
            <person name="Ramamoorthy G.K."/>
            <person name="Gryganskyi A."/>
            <person name="Culley D."/>
            <person name="Magnuson J.K."/>
            <person name="James T.Y."/>
            <person name="O'Malley M.A."/>
            <person name="Stajich J.E."/>
            <person name="Spatafora J.W."/>
            <person name="Visel A."/>
            <person name="Grigoriev I.V."/>
        </authorList>
    </citation>
    <scope>NUCLEOTIDE SEQUENCE [LARGE SCALE GENOMIC DNA]</scope>
    <source>
        <strain evidence="1 2">CBS 129021</strain>
    </source>
</reference>
<dbReference type="EMBL" id="MCFJ01000002">
    <property type="protein sequence ID" value="ORY69570.1"/>
    <property type="molecule type" value="Genomic_DNA"/>
</dbReference>
<dbReference type="RefSeq" id="XP_040719520.1">
    <property type="nucleotide sequence ID" value="XM_040865723.1"/>
</dbReference>
<accession>A0A1Y2EDD1</accession>
<protein>
    <submittedName>
        <fullName evidence="1">Uncharacterized protein</fullName>
    </submittedName>
</protein>
<comment type="caution">
    <text evidence="1">The sequence shown here is derived from an EMBL/GenBank/DDBJ whole genome shotgun (WGS) entry which is preliminary data.</text>
</comment>
<dbReference type="GeneID" id="63781935"/>